<dbReference type="Proteomes" id="UP001621714">
    <property type="component" value="Unassembled WGS sequence"/>
</dbReference>
<dbReference type="CDD" id="cd01144">
    <property type="entry name" value="BtuF"/>
    <property type="match status" value="1"/>
</dbReference>
<protein>
    <submittedName>
        <fullName evidence="4">Cobalamin-binding protein</fullName>
    </submittedName>
</protein>
<keyword evidence="1 2" id="KW-0732">Signal</keyword>
<feature type="chain" id="PRO_5047228634" evidence="2">
    <location>
        <begin position="18"/>
        <end position="278"/>
    </location>
</feature>
<organism evidence="4 5">
    <name type="scientific">Marinospirillum alkalitolerans</name>
    <dbReference type="NCBI Taxonomy" id="3123374"/>
    <lineage>
        <taxon>Bacteria</taxon>
        <taxon>Pseudomonadati</taxon>
        <taxon>Pseudomonadota</taxon>
        <taxon>Gammaproteobacteria</taxon>
        <taxon>Oceanospirillales</taxon>
        <taxon>Oceanospirillaceae</taxon>
        <taxon>Marinospirillum</taxon>
    </lineage>
</organism>
<evidence type="ECO:0000256" key="1">
    <source>
        <dbReference type="ARBA" id="ARBA00022729"/>
    </source>
</evidence>
<evidence type="ECO:0000259" key="3">
    <source>
        <dbReference type="PROSITE" id="PS50983"/>
    </source>
</evidence>
<proteinExistence type="predicted"/>
<comment type="caution">
    <text evidence="4">The sequence shown here is derived from an EMBL/GenBank/DDBJ whole genome shotgun (WGS) entry which is preliminary data.</text>
</comment>
<dbReference type="InterPro" id="IPR002491">
    <property type="entry name" value="ABC_transptr_periplasmic_BD"/>
</dbReference>
<dbReference type="SUPFAM" id="SSF53807">
    <property type="entry name" value="Helical backbone' metal receptor"/>
    <property type="match status" value="1"/>
</dbReference>
<dbReference type="InterPro" id="IPR054828">
    <property type="entry name" value="Vit_B12_bind_prot"/>
</dbReference>
<dbReference type="PROSITE" id="PS50983">
    <property type="entry name" value="FE_B12_PBP"/>
    <property type="match status" value="1"/>
</dbReference>
<evidence type="ECO:0000313" key="4">
    <source>
        <dbReference type="EMBL" id="MFK7161465.1"/>
    </source>
</evidence>
<feature type="domain" description="Fe/B12 periplasmic-binding" evidence="3">
    <location>
        <begin position="22"/>
        <end position="271"/>
    </location>
</feature>
<accession>A0ABW8PYX5</accession>
<evidence type="ECO:0000313" key="5">
    <source>
        <dbReference type="Proteomes" id="UP001621714"/>
    </source>
</evidence>
<evidence type="ECO:0000256" key="2">
    <source>
        <dbReference type="SAM" id="SignalP"/>
    </source>
</evidence>
<keyword evidence="5" id="KW-1185">Reference proteome</keyword>
<dbReference type="Pfam" id="PF01497">
    <property type="entry name" value="Peripla_BP_2"/>
    <property type="match status" value="1"/>
</dbReference>
<gene>
    <name evidence="4" type="ORF">V6U78_10495</name>
</gene>
<feature type="signal peptide" evidence="2">
    <location>
        <begin position="1"/>
        <end position="17"/>
    </location>
</feature>
<reference evidence="4 5" key="1">
    <citation type="submission" date="2024-02" db="EMBL/GenBank/DDBJ databases">
        <title>Marinospirillum sp. MEB 164 isolated from Lonar lake sediment.</title>
        <authorList>
            <person name="Joshi A."/>
            <person name="Thite S."/>
        </authorList>
    </citation>
    <scope>NUCLEOTIDE SEQUENCE [LARGE SCALE GENOMIC DNA]</scope>
    <source>
        <strain evidence="4 5">MEB164</strain>
    </source>
</reference>
<dbReference type="Gene3D" id="3.40.50.1980">
    <property type="entry name" value="Nitrogenase molybdenum iron protein domain"/>
    <property type="match status" value="2"/>
</dbReference>
<dbReference type="NCBIfam" id="NF038402">
    <property type="entry name" value="TroA_like"/>
    <property type="match status" value="1"/>
</dbReference>
<dbReference type="EMBL" id="JBANFI010000006">
    <property type="protein sequence ID" value="MFK7161465.1"/>
    <property type="molecule type" value="Genomic_DNA"/>
</dbReference>
<dbReference type="PANTHER" id="PTHR30535:SF34">
    <property type="entry name" value="MOLYBDATE-BINDING PROTEIN MOLA"/>
    <property type="match status" value="1"/>
</dbReference>
<dbReference type="RefSeq" id="WP_405340338.1">
    <property type="nucleotide sequence ID" value="NZ_JBANFI010000006.1"/>
</dbReference>
<sequence length="278" mass="30765">MPLLLISALFCAMPLQAAPAQRIITLTPHLTELIYAIGAEARLVATVEFSDEPPAARDLPRIGNYQAIDLEALISLNPDLILAWHSGTPPALMQQLTRLGLRVEASEPRLLEDISAELRWLGQLTGHQQQAEAAASAFEARLAELRTRYQQATPLRVFYQIWDQPLMTINGQHFIHQALEVCGGENVFAHLGPLTPRLSREAVLLANPQVMLSGGMSETSTEWLTAWQDLPAIEAVAQQQLYFVPPSLVQRPTPRLLDGIEAICDQLALSRQHYGLHP</sequence>
<dbReference type="PANTHER" id="PTHR30535">
    <property type="entry name" value="VITAMIN B12-BINDING PROTEIN"/>
    <property type="match status" value="1"/>
</dbReference>
<name>A0ABW8PYX5_9GAMM</name>
<dbReference type="InterPro" id="IPR050902">
    <property type="entry name" value="ABC_Transporter_SBP"/>
</dbReference>